<feature type="region of interest" description="Disordered" evidence="1">
    <location>
        <begin position="371"/>
        <end position="425"/>
    </location>
</feature>
<accession>E0W201</accession>
<keyword evidence="3" id="KW-0732">Signal</keyword>
<dbReference type="GeneID" id="8232342"/>
<feature type="chain" id="PRO_5014570283" description="EB domain-containing protein" evidence="3">
    <location>
        <begin position="24"/>
        <end position="425"/>
    </location>
</feature>
<feature type="compositionally biased region" description="Low complexity" evidence="1">
    <location>
        <begin position="404"/>
        <end position="425"/>
    </location>
</feature>
<dbReference type="EnsemblMetazoa" id="PHUM580840-RA">
    <property type="protein sequence ID" value="PHUM580840-PA"/>
    <property type="gene ID" value="PHUM580840"/>
</dbReference>
<keyword evidence="2" id="KW-0812">Transmembrane</keyword>
<keyword evidence="2" id="KW-0472">Membrane</keyword>
<evidence type="ECO:0000313" key="5">
    <source>
        <dbReference type="EnsemblMetazoa" id="PHUM580840-PA"/>
    </source>
</evidence>
<gene>
    <name evidence="5" type="primary">8232342</name>
    <name evidence="4" type="ORF">Phum_PHUM580840</name>
</gene>
<dbReference type="eggNOG" id="ENOG502SSSE">
    <property type="taxonomic scope" value="Eukaryota"/>
</dbReference>
<keyword evidence="2" id="KW-1133">Transmembrane helix</keyword>
<feature type="signal peptide" evidence="3">
    <location>
        <begin position="1"/>
        <end position="23"/>
    </location>
</feature>
<evidence type="ECO:0008006" key="7">
    <source>
        <dbReference type="Google" id="ProtNLM"/>
    </source>
</evidence>
<reference evidence="4" key="2">
    <citation type="submission" date="2007-04" db="EMBL/GenBank/DDBJ databases">
        <title>The genome of the human body louse.</title>
        <authorList>
            <consortium name="The Human Body Louse Genome Consortium"/>
            <person name="Kirkness E."/>
            <person name="Walenz B."/>
            <person name="Hass B."/>
            <person name="Bruggner R."/>
            <person name="Strausberg R."/>
        </authorList>
    </citation>
    <scope>NUCLEOTIDE SEQUENCE</scope>
    <source>
        <strain evidence="4">USDA</strain>
    </source>
</reference>
<reference evidence="5" key="3">
    <citation type="submission" date="2021-02" db="UniProtKB">
        <authorList>
            <consortium name="EnsemblMetazoa"/>
        </authorList>
    </citation>
    <scope>IDENTIFICATION</scope>
    <source>
        <strain evidence="5">USDA</strain>
    </source>
</reference>
<reference evidence="4" key="1">
    <citation type="submission" date="2007-04" db="EMBL/GenBank/DDBJ databases">
        <title>Annotation of Pediculus humanus corporis strain USDA.</title>
        <authorList>
            <person name="Kirkness E."/>
            <person name="Hannick L."/>
            <person name="Hass B."/>
            <person name="Bruggner R."/>
            <person name="Lawson D."/>
            <person name="Bidwell S."/>
            <person name="Joardar V."/>
            <person name="Caler E."/>
            <person name="Walenz B."/>
            <person name="Inman J."/>
            <person name="Schobel S."/>
            <person name="Galinsky K."/>
            <person name="Amedeo P."/>
            <person name="Strausberg R."/>
        </authorList>
    </citation>
    <scope>NUCLEOTIDE SEQUENCE</scope>
    <source>
        <strain evidence="4">USDA</strain>
    </source>
</reference>
<evidence type="ECO:0000256" key="3">
    <source>
        <dbReference type="SAM" id="SignalP"/>
    </source>
</evidence>
<dbReference type="EMBL" id="AAZO01007069">
    <property type="status" value="NOT_ANNOTATED_CDS"/>
    <property type="molecule type" value="Genomic_DNA"/>
</dbReference>
<feature type="transmembrane region" description="Helical" evidence="2">
    <location>
        <begin position="131"/>
        <end position="149"/>
    </location>
</feature>
<dbReference type="HOGENOM" id="CLU_646096_0_0_1"/>
<evidence type="ECO:0000313" key="4">
    <source>
        <dbReference type="EMBL" id="EEB19595.1"/>
    </source>
</evidence>
<dbReference type="VEuPathDB" id="VectorBase:PHUM580840"/>
<organism>
    <name type="scientific">Pediculus humanus subsp. corporis</name>
    <name type="common">Body louse</name>
    <dbReference type="NCBI Taxonomy" id="121224"/>
    <lineage>
        <taxon>Eukaryota</taxon>
        <taxon>Metazoa</taxon>
        <taxon>Ecdysozoa</taxon>
        <taxon>Arthropoda</taxon>
        <taxon>Hexapoda</taxon>
        <taxon>Insecta</taxon>
        <taxon>Pterygota</taxon>
        <taxon>Neoptera</taxon>
        <taxon>Paraneoptera</taxon>
        <taxon>Psocodea</taxon>
        <taxon>Troctomorpha</taxon>
        <taxon>Phthiraptera</taxon>
        <taxon>Anoplura</taxon>
        <taxon>Pediculidae</taxon>
        <taxon>Pediculus</taxon>
    </lineage>
</organism>
<dbReference type="AlphaFoldDB" id="E0W201"/>
<dbReference type="KEGG" id="phu:Phum_PHUM580840"/>
<name>E0W201_PEDHC</name>
<dbReference type="CTD" id="8232342"/>
<sequence length="425" mass="47871">MAFQPTGLQFCALFVIIINIGYGVPPTTGMKNCEGFGECMLFSGYTCKNNKCVCDPDESGLYRCIPPKLYGERCNSDQECQLGDYNLLCLKNDIRICKCKRGYVWDLERKKCLPTLDDDMYSGKFDPVRDLIIPGLIIMTIGAMFGKLWRRRRHQEIARELEEISSGPHQQAWIASYRVFSPYNNPDRSSSGLSPTSFPIHPTPCMGLFVPSQSITQSPPSYEEALKHKVILSNYNPGPPVVPPYTLQTSDVQRQYQTLQSNPSPSSSILLNTPNVQNSSVIIKTTTTTTTSSGHHRSFPVGQTDGYRVLPISNDWPALQYNNGTTNQVWNVHNSSPSVCRRTQELQMIHQTDNSDNIIDGTHVRVPPTDFLSQHQRNSQIQTSRSSGSHRPGQSQKIYHGTENVRNNNHNNNNNNNNQNNRRNS</sequence>
<feature type="compositionally biased region" description="Polar residues" evidence="1">
    <location>
        <begin position="371"/>
        <end position="397"/>
    </location>
</feature>
<keyword evidence="6" id="KW-1185">Reference proteome</keyword>
<evidence type="ECO:0000256" key="1">
    <source>
        <dbReference type="SAM" id="MobiDB-lite"/>
    </source>
</evidence>
<dbReference type="OrthoDB" id="8181009at2759"/>
<dbReference type="EMBL" id="DS235873">
    <property type="protein sequence ID" value="EEB19595.1"/>
    <property type="molecule type" value="Genomic_DNA"/>
</dbReference>
<evidence type="ECO:0000313" key="6">
    <source>
        <dbReference type="Proteomes" id="UP000009046"/>
    </source>
</evidence>
<proteinExistence type="predicted"/>
<dbReference type="Proteomes" id="UP000009046">
    <property type="component" value="Unassembled WGS sequence"/>
</dbReference>
<protein>
    <recommendedName>
        <fullName evidence="7">EB domain-containing protein</fullName>
    </recommendedName>
</protein>
<dbReference type="InParanoid" id="E0W201"/>
<dbReference type="RefSeq" id="XP_002432333.1">
    <property type="nucleotide sequence ID" value="XM_002432288.1"/>
</dbReference>
<evidence type="ECO:0000256" key="2">
    <source>
        <dbReference type="SAM" id="Phobius"/>
    </source>
</evidence>